<feature type="transmembrane region" description="Helical" evidence="1">
    <location>
        <begin position="43"/>
        <end position="61"/>
    </location>
</feature>
<dbReference type="Pfam" id="PF07331">
    <property type="entry name" value="TctB"/>
    <property type="match status" value="1"/>
</dbReference>
<dbReference type="RefSeq" id="WP_327599223.1">
    <property type="nucleotide sequence ID" value="NZ_JAYXHS010000002.1"/>
</dbReference>
<comment type="caution">
    <text evidence="3">The sequence shown here is derived from an EMBL/GenBank/DDBJ whole genome shotgun (WGS) entry which is preliminary data.</text>
</comment>
<feature type="transmembrane region" description="Helical" evidence="1">
    <location>
        <begin position="135"/>
        <end position="160"/>
    </location>
</feature>
<keyword evidence="4" id="KW-1185">Reference proteome</keyword>
<sequence length="164" mass="17429">MTHWPGRHQAYLAIGVIILGLIMAFQITNMSAGAGYARVGPQFFPSLIAAGLIISGGALLLKSTRSLGHADPADKQGDEDVPAVPEAEWRGFVLVSGTLIAHMALIGLIGFTLAAWLLCYGVCRALDTPHRVRDLFLSLGLALALFHLFRLLGVALPAMIPGVF</sequence>
<feature type="transmembrane region" description="Helical" evidence="1">
    <location>
        <begin position="99"/>
        <end position="123"/>
    </location>
</feature>
<dbReference type="Proteomes" id="UP001331561">
    <property type="component" value="Unassembled WGS sequence"/>
</dbReference>
<evidence type="ECO:0000256" key="1">
    <source>
        <dbReference type="SAM" id="Phobius"/>
    </source>
</evidence>
<gene>
    <name evidence="3" type="ORF">VVD49_10985</name>
</gene>
<feature type="domain" description="DUF1468" evidence="2">
    <location>
        <begin position="13"/>
        <end position="157"/>
    </location>
</feature>
<reference evidence="3 4" key="1">
    <citation type="submission" date="2024-01" db="EMBL/GenBank/DDBJ databases">
        <title>Uliginosibacterium soil sp. nov.</title>
        <authorList>
            <person name="Lv Y."/>
        </authorList>
    </citation>
    <scope>NUCLEOTIDE SEQUENCE [LARGE SCALE GENOMIC DNA]</scope>
    <source>
        <strain evidence="3 4">H3</strain>
    </source>
</reference>
<evidence type="ECO:0000313" key="3">
    <source>
        <dbReference type="EMBL" id="MEC5386251.1"/>
    </source>
</evidence>
<feature type="transmembrane region" description="Helical" evidence="1">
    <location>
        <begin position="12"/>
        <end position="31"/>
    </location>
</feature>
<accession>A0ABU6K3I7</accession>
<name>A0ABU6K3I7_9RHOO</name>
<dbReference type="InterPro" id="IPR009936">
    <property type="entry name" value="DUF1468"/>
</dbReference>
<keyword evidence="1" id="KW-1133">Transmembrane helix</keyword>
<keyword evidence="1" id="KW-0472">Membrane</keyword>
<evidence type="ECO:0000313" key="4">
    <source>
        <dbReference type="Proteomes" id="UP001331561"/>
    </source>
</evidence>
<organism evidence="3 4">
    <name type="scientific">Uliginosibacterium silvisoli</name>
    <dbReference type="NCBI Taxonomy" id="3114758"/>
    <lineage>
        <taxon>Bacteria</taxon>
        <taxon>Pseudomonadati</taxon>
        <taxon>Pseudomonadota</taxon>
        <taxon>Betaproteobacteria</taxon>
        <taxon>Rhodocyclales</taxon>
        <taxon>Zoogloeaceae</taxon>
        <taxon>Uliginosibacterium</taxon>
    </lineage>
</organism>
<proteinExistence type="predicted"/>
<keyword evidence="1" id="KW-0812">Transmembrane</keyword>
<evidence type="ECO:0000259" key="2">
    <source>
        <dbReference type="Pfam" id="PF07331"/>
    </source>
</evidence>
<protein>
    <submittedName>
        <fullName evidence="3">Tripartite tricarboxylate transporter TctB family protein</fullName>
    </submittedName>
</protein>
<dbReference type="EMBL" id="JAYXHS010000002">
    <property type="protein sequence ID" value="MEC5386251.1"/>
    <property type="molecule type" value="Genomic_DNA"/>
</dbReference>